<reference evidence="1" key="1">
    <citation type="submission" date="2023-04" db="EMBL/GenBank/DDBJ databases">
        <title>A chromosome-level genome assembly of the parasitoid wasp Eretmocerus hayati.</title>
        <authorList>
            <person name="Zhong Y."/>
            <person name="Liu S."/>
            <person name="Liu Y."/>
        </authorList>
    </citation>
    <scope>NUCLEOTIDE SEQUENCE</scope>
    <source>
        <strain evidence="1">ZJU_SS_LIU_2023</strain>
    </source>
</reference>
<protein>
    <submittedName>
        <fullName evidence="1">Uncharacterized protein</fullName>
    </submittedName>
</protein>
<organism evidence="1 2">
    <name type="scientific">Eretmocerus hayati</name>
    <dbReference type="NCBI Taxonomy" id="131215"/>
    <lineage>
        <taxon>Eukaryota</taxon>
        <taxon>Metazoa</taxon>
        <taxon>Ecdysozoa</taxon>
        <taxon>Arthropoda</taxon>
        <taxon>Hexapoda</taxon>
        <taxon>Insecta</taxon>
        <taxon>Pterygota</taxon>
        <taxon>Neoptera</taxon>
        <taxon>Endopterygota</taxon>
        <taxon>Hymenoptera</taxon>
        <taxon>Apocrita</taxon>
        <taxon>Proctotrupomorpha</taxon>
        <taxon>Chalcidoidea</taxon>
        <taxon>Aphelinidae</taxon>
        <taxon>Aphelininae</taxon>
        <taxon>Eretmocerus</taxon>
    </lineage>
</organism>
<dbReference type="EMBL" id="CM056742">
    <property type="protein sequence ID" value="KAJ8679030.1"/>
    <property type="molecule type" value="Genomic_DNA"/>
</dbReference>
<accession>A0ACC2P622</accession>
<proteinExistence type="predicted"/>
<dbReference type="Proteomes" id="UP001239111">
    <property type="component" value="Chromosome 2"/>
</dbReference>
<sequence>MWRIVYFLLDNHETWRGYHSVKCVDRRTVGSVVPYKVQVFPFSREVGGNSSNIETCSAFIEDEIREDQTSSDGGKSDAYHPTSGSNDSDDEINAKSNCSKESNDNFSLSDTSSGDDRCVNHLKKHRHFPVDVGNVCIRTNHKAFSPSQGLEDRPKYRALGAYTLKKYLGKTCPLRNYGDYRHTESSTAIHAIRHYKSHRQRFVFVVLQGDVIGTSVYRTECDIDEHFGR</sequence>
<name>A0ACC2P622_9HYME</name>
<evidence type="ECO:0000313" key="1">
    <source>
        <dbReference type="EMBL" id="KAJ8679030.1"/>
    </source>
</evidence>
<evidence type="ECO:0000313" key="2">
    <source>
        <dbReference type="Proteomes" id="UP001239111"/>
    </source>
</evidence>
<comment type="caution">
    <text evidence="1">The sequence shown here is derived from an EMBL/GenBank/DDBJ whole genome shotgun (WGS) entry which is preliminary data.</text>
</comment>
<keyword evidence="2" id="KW-1185">Reference proteome</keyword>
<gene>
    <name evidence="1" type="ORF">QAD02_014817</name>
</gene>